<evidence type="ECO:0000313" key="5">
    <source>
        <dbReference type="EMBL" id="KAJ6773710.1"/>
    </source>
</evidence>
<dbReference type="GO" id="GO:0005768">
    <property type="term" value="C:endosome"/>
    <property type="evidence" value="ECO:0007669"/>
    <property type="project" value="TreeGrafter"/>
</dbReference>
<gene>
    <name evidence="5" type="ORF">OIU79_017210</name>
</gene>
<evidence type="ECO:0000256" key="2">
    <source>
        <dbReference type="ARBA" id="ARBA00022679"/>
    </source>
</evidence>
<dbReference type="EC" id="2.1.1.-" evidence="4"/>
<dbReference type="PANTHER" id="PTHR10108:SF1120">
    <property type="entry name" value="METHYLTRANSFERASE PMT8-RELATED"/>
    <property type="match status" value="1"/>
</dbReference>
<dbReference type="GO" id="GO:0016020">
    <property type="term" value="C:membrane"/>
    <property type="evidence" value="ECO:0007669"/>
    <property type="project" value="UniProtKB-SubCell"/>
</dbReference>
<dbReference type="Proteomes" id="UP001151532">
    <property type="component" value="Chromosome 5"/>
</dbReference>
<name>A0A9Q0WXW7_SALPP</name>
<keyword evidence="4" id="KW-0812">Transmembrane</keyword>
<dbReference type="AlphaFoldDB" id="A0A9Q0WXW7"/>
<keyword evidence="4" id="KW-0735">Signal-anchor</keyword>
<evidence type="ECO:0000256" key="3">
    <source>
        <dbReference type="ARBA" id="ARBA00023180"/>
    </source>
</evidence>
<comment type="similarity">
    <text evidence="4">Belongs to the methyltransferase superfamily.</text>
</comment>
<protein>
    <recommendedName>
        <fullName evidence="4">Methyltransferase</fullName>
        <ecNumber evidence="4">2.1.1.-</ecNumber>
    </recommendedName>
</protein>
<sequence length="146" mass="16805">MKACITPYSNQQHKAKGTGLAPWPARLITPPPRLADFGYSAEMFEKDTKVWQHRVENYWNLLSPKIQSDTLRCESYSIYPRTYDLLHAWTVFSDILKKDCSAEDLLIEMDRILRPTGLHYHPRQAISGGIHKETYDSTALGSSSYR</sequence>
<comment type="subcellular location">
    <subcellularLocation>
        <location evidence="4">Membrane</location>
        <topology evidence="4">Single-pass type II membrane protein</topology>
    </subcellularLocation>
</comment>
<accession>A0A9Q0WXW7</accession>
<keyword evidence="1 4" id="KW-0489">Methyltransferase</keyword>
<keyword evidence="3 4" id="KW-0325">Glycoprotein</keyword>
<keyword evidence="2 4" id="KW-0808">Transferase</keyword>
<dbReference type="EMBL" id="JAPFFK010000002">
    <property type="protein sequence ID" value="KAJ6773710.1"/>
    <property type="molecule type" value="Genomic_DNA"/>
</dbReference>
<organism evidence="5 6">
    <name type="scientific">Salix purpurea</name>
    <name type="common">Purple osier willow</name>
    <dbReference type="NCBI Taxonomy" id="77065"/>
    <lineage>
        <taxon>Eukaryota</taxon>
        <taxon>Viridiplantae</taxon>
        <taxon>Streptophyta</taxon>
        <taxon>Embryophyta</taxon>
        <taxon>Tracheophyta</taxon>
        <taxon>Spermatophyta</taxon>
        <taxon>Magnoliopsida</taxon>
        <taxon>eudicotyledons</taxon>
        <taxon>Gunneridae</taxon>
        <taxon>Pentapetalae</taxon>
        <taxon>rosids</taxon>
        <taxon>fabids</taxon>
        <taxon>Malpighiales</taxon>
        <taxon>Salicaceae</taxon>
        <taxon>Saliceae</taxon>
        <taxon>Salix</taxon>
    </lineage>
</organism>
<comment type="caution">
    <text evidence="5">The sequence shown here is derived from an EMBL/GenBank/DDBJ whole genome shotgun (WGS) entry which is preliminary data.</text>
</comment>
<dbReference type="Pfam" id="PF03141">
    <property type="entry name" value="Methyltransf_29"/>
    <property type="match status" value="2"/>
</dbReference>
<dbReference type="GO" id="GO:0008168">
    <property type="term" value="F:methyltransferase activity"/>
    <property type="evidence" value="ECO:0007669"/>
    <property type="project" value="UniProtKB-UniRule"/>
</dbReference>
<evidence type="ECO:0000313" key="6">
    <source>
        <dbReference type="Proteomes" id="UP001151532"/>
    </source>
</evidence>
<dbReference type="PANTHER" id="PTHR10108">
    <property type="entry name" value="SAM-DEPENDENT METHYLTRANSFERASE"/>
    <property type="match status" value="1"/>
</dbReference>
<proteinExistence type="inferred from homology"/>
<reference evidence="5" key="1">
    <citation type="submission" date="2022-11" db="EMBL/GenBank/DDBJ databases">
        <authorList>
            <person name="Hyden B.L."/>
            <person name="Feng K."/>
            <person name="Yates T."/>
            <person name="Jawdy S."/>
            <person name="Smart L.B."/>
            <person name="Muchero W."/>
        </authorList>
    </citation>
    <scope>NUCLEOTIDE SEQUENCE</scope>
    <source>
        <tissue evidence="5">Shoot tip</tissue>
    </source>
</reference>
<evidence type="ECO:0000256" key="1">
    <source>
        <dbReference type="ARBA" id="ARBA00022603"/>
    </source>
</evidence>
<dbReference type="OrthoDB" id="2013972at2759"/>
<keyword evidence="6" id="KW-1185">Reference proteome</keyword>
<dbReference type="GO" id="GO:0032259">
    <property type="term" value="P:methylation"/>
    <property type="evidence" value="ECO:0007669"/>
    <property type="project" value="UniProtKB-KW"/>
</dbReference>
<dbReference type="GO" id="GO:0005802">
    <property type="term" value="C:trans-Golgi network"/>
    <property type="evidence" value="ECO:0007669"/>
    <property type="project" value="TreeGrafter"/>
</dbReference>
<evidence type="ECO:0000256" key="4">
    <source>
        <dbReference type="RuleBase" id="RU366043"/>
    </source>
</evidence>
<reference evidence="5" key="2">
    <citation type="journal article" date="2023" name="Int. J. Mol. Sci.">
        <title>De Novo Assembly and Annotation of 11 Diverse Shrub Willow (Salix) Genomes Reveals Novel Gene Organization in Sex-Linked Regions.</title>
        <authorList>
            <person name="Hyden B."/>
            <person name="Feng K."/>
            <person name="Yates T.B."/>
            <person name="Jawdy S."/>
            <person name="Cereghino C."/>
            <person name="Smart L.B."/>
            <person name="Muchero W."/>
        </authorList>
    </citation>
    <scope>NUCLEOTIDE SEQUENCE</scope>
    <source>
        <tissue evidence="5">Shoot tip</tissue>
    </source>
</reference>
<dbReference type="InterPro" id="IPR004159">
    <property type="entry name" value="Put_SAM_MeTrfase"/>
</dbReference>